<dbReference type="PANTHER" id="PTHR34560">
    <property type="entry name" value="POLYKETIDE CYCLASE/DEHYDRASE/LIPID TRANSPORT SUPERFAMILY PROTEIN"/>
    <property type="match status" value="1"/>
</dbReference>
<accession>A0AAD3GZK7</accession>
<dbReference type="AlphaFoldDB" id="A0AAD3GZK7"/>
<comment type="caution">
    <text evidence="2">The sequence shown here is derived from an EMBL/GenBank/DDBJ whole genome shotgun (WGS) entry which is preliminary data.</text>
</comment>
<organism evidence="2 3">
    <name type="scientific">Chaetoceros tenuissimus</name>
    <dbReference type="NCBI Taxonomy" id="426638"/>
    <lineage>
        <taxon>Eukaryota</taxon>
        <taxon>Sar</taxon>
        <taxon>Stramenopiles</taxon>
        <taxon>Ochrophyta</taxon>
        <taxon>Bacillariophyta</taxon>
        <taxon>Coscinodiscophyceae</taxon>
        <taxon>Chaetocerotophycidae</taxon>
        <taxon>Chaetocerotales</taxon>
        <taxon>Chaetocerotaceae</taxon>
        <taxon>Chaetoceros</taxon>
    </lineage>
</organism>
<evidence type="ECO:0000256" key="1">
    <source>
        <dbReference type="SAM" id="MobiDB-lite"/>
    </source>
</evidence>
<protein>
    <recommendedName>
        <fullName evidence="4">START domain-containing protein</fullName>
    </recommendedName>
</protein>
<name>A0AAD3GZK7_9STRA</name>
<dbReference type="Proteomes" id="UP001054902">
    <property type="component" value="Unassembled WGS sequence"/>
</dbReference>
<dbReference type="PANTHER" id="PTHR34560:SF1">
    <property type="entry name" value="START DOMAIN-CONTAINING PROTEIN"/>
    <property type="match status" value="1"/>
</dbReference>
<evidence type="ECO:0000313" key="2">
    <source>
        <dbReference type="EMBL" id="GFH44885.1"/>
    </source>
</evidence>
<evidence type="ECO:0008006" key="4">
    <source>
        <dbReference type="Google" id="ProtNLM"/>
    </source>
</evidence>
<keyword evidence="3" id="KW-1185">Reference proteome</keyword>
<gene>
    <name evidence="2" type="ORF">CTEN210_01359</name>
</gene>
<dbReference type="EMBL" id="BLLK01000020">
    <property type="protein sequence ID" value="GFH44885.1"/>
    <property type="molecule type" value="Genomic_DNA"/>
</dbReference>
<evidence type="ECO:0000313" key="3">
    <source>
        <dbReference type="Proteomes" id="UP001054902"/>
    </source>
</evidence>
<dbReference type="SUPFAM" id="SSF55961">
    <property type="entry name" value="Bet v1-like"/>
    <property type="match status" value="1"/>
</dbReference>
<proteinExistence type="predicted"/>
<dbReference type="InterPro" id="IPR023393">
    <property type="entry name" value="START-like_dom_sf"/>
</dbReference>
<dbReference type="Gene3D" id="3.30.530.20">
    <property type="match status" value="1"/>
</dbReference>
<feature type="region of interest" description="Disordered" evidence="1">
    <location>
        <begin position="1"/>
        <end position="32"/>
    </location>
</feature>
<sequence length="350" mass="39804">MSPNPKDEDKESVEEPVDVNPTTLEPAAPEEEEECLFTKAEMLYSQDKLSEMKQVLNSIEPDLLESKHQQWIDRANEADTLSKDLLSQAEDRGNWIDNGISKGKFPTRILYRLEEGETKTELRARCETPIKKELLESFLSVLNETELYETWLPSFRVPRFQVAECRKLKQVSRVSQILLVRLDLPWPMSSRELVLSAAAFDEIDTEGHIGIKLKTIDTGDDECVPEVTPDATRVDIDGGFLFTTCPKDHPTLPFLDKNGDEDDEMVLVTFSACLDPKMKMIPQSFLNFMVKVALGQCWKILLQIAQDVNDGKRPDHANAIERKKEELYDYINSRVTQMLNAILGATQVVV</sequence>
<reference evidence="2 3" key="1">
    <citation type="journal article" date="2021" name="Sci. Rep.">
        <title>The genome of the diatom Chaetoceros tenuissimus carries an ancient integrated fragment of an extant virus.</title>
        <authorList>
            <person name="Hongo Y."/>
            <person name="Kimura K."/>
            <person name="Takaki Y."/>
            <person name="Yoshida Y."/>
            <person name="Baba S."/>
            <person name="Kobayashi G."/>
            <person name="Nagasaki K."/>
            <person name="Hano T."/>
            <person name="Tomaru Y."/>
        </authorList>
    </citation>
    <scope>NUCLEOTIDE SEQUENCE [LARGE SCALE GENOMIC DNA]</scope>
    <source>
        <strain evidence="2 3">NIES-3715</strain>
    </source>
</reference>